<proteinExistence type="predicted"/>
<sequence>MRPRGNRAGAARLSDPPVQSVLRALSILKELNRQQNTTVDQLHRRTNLPKPTIMRLLGTLAAAGLVTKAERGLGYQVTSDVVSLSAGFHGGPLVAEAGRPWAVDLTRRLRWPAAITVPAHGRVAVSVSTVADSAVSPFHATVGVSFSMVTRAVGRAYLAFCPDSERRILMRMLAASSDPEDNPPNLVRVVQAMITTVRRQGYAERDPAVEPRSSNTVAVPIRLGDTIAGTIGLSYFRSAVSHGMLVGELVPALHKASQEITSSMERLQRARDGQVTATAPACLPQRDGIPAQHSAGRNAGI</sequence>
<keyword evidence="8" id="KW-1185">Reference proteome</keyword>
<accession>A0A3A9JD09</accession>
<evidence type="ECO:0000313" key="7">
    <source>
        <dbReference type="EMBL" id="RMI17592.1"/>
    </source>
</evidence>
<dbReference type="Proteomes" id="UP000274097">
    <property type="component" value="Unassembled WGS sequence"/>
</dbReference>
<keyword evidence="3" id="KW-0804">Transcription</keyword>
<dbReference type="InterPro" id="IPR036388">
    <property type="entry name" value="WH-like_DNA-bd_sf"/>
</dbReference>
<dbReference type="InterPro" id="IPR050707">
    <property type="entry name" value="HTH_MetabolicPath_Reg"/>
</dbReference>
<gene>
    <name evidence="6" type="ORF">D6Z83_05525</name>
    <name evidence="7" type="ORF">EBE87_21950</name>
</gene>
<evidence type="ECO:0000256" key="2">
    <source>
        <dbReference type="ARBA" id="ARBA00023125"/>
    </source>
</evidence>
<dbReference type="Gene3D" id="3.30.450.40">
    <property type="match status" value="1"/>
</dbReference>
<dbReference type="SUPFAM" id="SSF55781">
    <property type="entry name" value="GAF domain-like"/>
    <property type="match status" value="1"/>
</dbReference>
<evidence type="ECO:0000256" key="3">
    <source>
        <dbReference type="ARBA" id="ARBA00023163"/>
    </source>
</evidence>
<evidence type="ECO:0000313" key="9">
    <source>
        <dbReference type="Proteomes" id="UP000278036"/>
    </source>
</evidence>
<dbReference type="PANTHER" id="PTHR30136">
    <property type="entry name" value="HELIX-TURN-HELIX TRANSCRIPTIONAL REGULATOR, ICLR FAMILY"/>
    <property type="match status" value="1"/>
</dbReference>
<dbReference type="InterPro" id="IPR005471">
    <property type="entry name" value="Tscrpt_reg_IclR_N"/>
</dbReference>
<evidence type="ECO:0000313" key="6">
    <source>
        <dbReference type="EMBL" id="RKK05207.1"/>
    </source>
</evidence>
<dbReference type="InterPro" id="IPR014757">
    <property type="entry name" value="Tscrpt_reg_IclR_C"/>
</dbReference>
<dbReference type="InterPro" id="IPR029016">
    <property type="entry name" value="GAF-like_dom_sf"/>
</dbReference>
<evidence type="ECO:0000259" key="5">
    <source>
        <dbReference type="PROSITE" id="PS51078"/>
    </source>
</evidence>
<keyword evidence="1" id="KW-0805">Transcription regulation</keyword>
<dbReference type="EMBL" id="RFLX01000025">
    <property type="protein sequence ID" value="RMI17592.1"/>
    <property type="molecule type" value="Genomic_DNA"/>
</dbReference>
<dbReference type="SUPFAM" id="SSF46785">
    <property type="entry name" value="Winged helix' DNA-binding domain"/>
    <property type="match status" value="1"/>
</dbReference>
<evidence type="ECO:0000259" key="4">
    <source>
        <dbReference type="PROSITE" id="PS51077"/>
    </source>
</evidence>
<dbReference type="AlphaFoldDB" id="A0A3A9JD09"/>
<feature type="domain" description="IclR-ED" evidence="5">
    <location>
        <begin position="80"/>
        <end position="266"/>
    </location>
</feature>
<evidence type="ECO:0000256" key="1">
    <source>
        <dbReference type="ARBA" id="ARBA00023015"/>
    </source>
</evidence>
<dbReference type="SMART" id="SM00346">
    <property type="entry name" value="HTH_ICLR"/>
    <property type="match status" value="1"/>
</dbReference>
<dbReference type="Pfam" id="PF09339">
    <property type="entry name" value="HTH_IclR"/>
    <property type="match status" value="1"/>
</dbReference>
<name>A0A3A9JD09_9PROT</name>
<dbReference type="PANTHER" id="PTHR30136:SF23">
    <property type="entry name" value="DNA-BINDING TRANSCRIPTIONAL ACTIVATOR MHPR"/>
    <property type="match status" value="1"/>
</dbReference>
<dbReference type="Gene3D" id="1.10.10.10">
    <property type="entry name" value="Winged helix-like DNA-binding domain superfamily/Winged helix DNA-binding domain"/>
    <property type="match status" value="1"/>
</dbReference>
<reference evidence="6 9" key="1">
    <citation type="submission" date="2018-09" db="EMBL/GenBank/DDBJ databases">
        <title>Roseomonas sp. nov., isolated from feces of Tibetan antelopes in the Qinghai-Tibet plateau, China.</title>
        <authorList>
            <person name="Tian Z."/>
        </authorList>
    </citation>
    <scope>NUCLEOTIDE SEQUENCE [LARGE SCALE GENOMIC DNA]</scope>
    <source>
        <strain evidence="7 8">Z23</strain>
        <strain evidence="6 9">Z24</strain>
    </source>
</reference>
<dbReference type="PROSITE" id="PS51077">
    <property type="entry name" value="HTH_ICLR"/>
    <property type="match status" value="1"/>
</dbReference>
<dbReference type="PROSITE" id="PS51078">
    <property type="entry name" value="ICLR_ED"/>
    <property type="match status" value="1"/>
</dbReference>
<dbReference type="InterPro" id="IPR036390">
    <property type="entry name" value="WH_DNA-bd_sf"/>
</dbReference>
<protein>
    <submittedName>
        <fullName evidence="6">Transcriptional regulator</fullName>
    </submittedName>
</protein>
<keyword evidence="2" id="KW-0238">DNA-binding</keyword>
<dbReference type="Proteomes" id="UP000278036">
    <property type="component" value="Unassembled WGS sequence"/>
</dbReference>
<dbReference type="EMBL" id="RAQU01000021">
    <property type="protein sequence ID" value="RKK05207.1"/>
    <property type="molecule type" value="Genomic_DNA"/>
</dbReference>
<dbReference type="GO" id="GO:0045892">
    <property type="term" value="P:negative regulation of DNA-templated transcription"/>
    <property type="evidence" value="ECO:0007669"/>
    <property type="project" value="TreeGrafter"/>
</dbReference>
<evidence type="ECO:0000313" key="8">
    <source>
        <dbReference type="Proteomes" id="UP000274097"/>
    </source>
</evidence>
<dbReference type="GO" id="GO:0003700">
    <property type="term" value="F:DNA-binding transcription factor activity"/>
    <property type="evidence" value="ECO:0007669"/>
    <property type="project" value="TreeGrafter"/>
</dbReference>
<dbReference type="InParanoid" id="A0A3A9JD09"/>
<comment type="caution">
    <text evidence="6">The sequence shown here is derived from an EMBL/GenBank/DDBJ whole genome shotgun (WGS) entry which is preliminary data.</text>
</comment>
<feature type="domain" description="HTH iclR-type" evidence="4">
    <location>
        <begin position="18"/>
        <end position="79"/>
    </location>
</feature>
<organism evidence="6 9">
    <name type="scientific">Teichococcus wenyumeiae</name>
    <dbReference type="NCBI Taxonomy" id="2478470"/>
    <lineage>
        <taxon>Bacteria</taxon>
        <taxon>Pseudomonadati</taxon>
        <taxon>Pseudomonadota</taxon>
        <taxon>Alphaproteobacteria</taxon>
        <taxon>Acetobacterales</taxon>
        <taxon>Roseomonadaceae</taxon>
        <taxon>Roseomonas</taxon>
    </lineage>
</organism>
<dbReference type="GO" id="GO:0003677">
    <property type="term" value="F:DNA binding"/>
    <property type="evidence" value="ECO:0007669"/>
    <property type="project" value="UniProtKB-KW"/>
</dbReference>